<protein>
    <submittedName>
        <fullName evidence="6">Enoyl-CoA hydratase/isomerase family protein</fullName>
    </submittedName>
</protein>
<name>A0ABS9HIE5_9ACTN</name>
<evidence type="ECO:0000313" key="7">
    <source>
        <dbReference type="Proteomes" id="UP001201161"/>
    </source>
</evidence>
<comment type="catalytic activity">
    <reaction evidence="3">
        <text>a (3S)-3-hydroxyacyl-CoA = a (2E)-enoyl-CoA + H2O</text>
        <dbReference type="Rhea" id="RHEA:16105"/>
        <dbReference type="ChEBI" id="CHEBI:15377"/>
        <dbReference type="ChEBI" id="CHEBI:57318"/>
        <dbReference type="ChEBI" id="CHEBI:58856"/>
        <dbReference type="EC" id="4.2.1.17"/>
    </reaction>
</comment>
<comment type="similarity">
    <text evidence="1 5">Belongs to the enoyl-CoA hydratase/isomerase family.</text>
</comment>
<dbReference type="RefSeq" id="WP_236405100.1">
    <property type="nucleotide sequence ID" value="NZ_JAKJHZ010000012.1"/>
</dbReference>
<reference evidence="6 7" key="1">
    <citation type="submission" date="2022-01" db="EMBL/GenBank/DDBJ databases">
        <title>Nocardioides sp. nov., an actinomycete isolated from mining soil.</title>
        <authorList>
            <person name="Liu L."/>
        </authorList>
    </citation>
    <scope>NUCLEOTIDE SEQUENCE [LARGE SCALE GENOMIC DNA]</scope>
    <source>
        <strain evidence="6 7">KLBMP 9356</strain>
    </source>
</reference>
<evidence type="ECO:0000256" key="2">
    <source>
        <dbReference type="ARBA" id="ARBA00023239"/>
    </source>
</evidence>
<dbReference type="SUPFAM" id="SSF52096">
    <property type="entry name" value="ClpP/crotonase"/>
    <property type="match status" value="1"/>
</dbReference>
<dbReference type="CDD" id="cd06558">
    <property type="entry name" value="crotonase-like"/>
    <property type="match status" value="1"/>
</dbReference>
<dbReference type="PANTHER" id="PTHR11941">
    <property type="entry name" value="ENOYL-COA HYDRATASE-RELATED"/>
    <property type="match status" value="1"/>
</dbReference>
<evidence type="ECO:0000256" key="3">
    <source>
        <dbReference type="ARBA" id="ARBA00023709"/>
    </source>
</evidence>
<dbReference type="Gene3D" id="1.10.12.10">
    <property type="entry name" value="Lyase 2-enoyl-coa Hydratase, Chain A, domain 2"/>
    <property type="match status" value="1"/>
</dbReference>
<dbReference type="PROSITE" id="PS00166">
    <property type="entry name" value="ENOYL_COA_HYDRATASE"/>
    <property type="match status" value="1"/>
</dbReference>
<dbReference type="InterPro" id="IPR018376">
    <property type="entry name" value="Enoyl-CoA_hyd/isom_CS"/>
</dbReference>
<comment type="caution">
    <text evidence="6">The sequence shown here is derived from an EMBL/GenBank/DDBJ whole genome shotgun (WGS) entry which is preliminary data.</text>
</comment>
<organism evidence="6 7">
    <name type="scientific">Nocardioides potassii</name>
    <dbReference type="NCBI Taxonomy" id="2911371"/>
    <lineage>
        <taxon>Bacteria</taxon>
        <taxon>Bacillati</taxon>
        <taxon>Actinomycetota</taxon>
        <taxon>Actinomycetes</taxon>
        <taxon>Propionibacteriales</taxon>
        <taxon>Nocardioidaceae</taxon>
        <taxon>Nocardioides</taxon>
    </lineage>
</organism>
<dbReference type="EMBL" id="JAKJHZ010000012">
    <property type="protein sequence ID" value="MCF6379881.1"/>
    <property type="molecule type" value="Genomic_DNA"/>
</dbReference>
<evidence type="ECO:0000256" key="5">
    <source>
        <dbReference type="RuleBase" id="RU003707"/>
    </source>
</evidence>
<dbReference type="Proteomes" id="UP001201161">
    <property type="component" value="Unassembled WGS sequence"/>
</dbReference>
<evidence type="ECO:0000256" key="4">
    <source>
        <dbReference type="ARBA" id="ARBA00023717"/>
    </source>
</evidence>
<gene>
    <name evidence="6" type="ORF">L2K70_19890</name>
</gene>
<dbReference type="Gene3D" id="3.90.226.10">
    <property type="entry name" value="2-enoyl-CoA Hydratase, Chain A, domain 1"/>
    <property type="match status" value="1"/>
</dbReference>
<keyword evidence="7" id="KW-1185">Reference proteome</keyword>
<dbReference type="InterPro" id="IPR029045">
    <property type="entry name" value="ClpP/crotonase-like_dom_sf"/>
</dbReference>
<sequence>MPETPADALPQLSHLRLERPSEGVALLTLDNPDMRNAMSDEMTSSWVRAVDHLAADPTVRAVVVTGEGSAFCSGGNTSWIASEPDASVDRLRTRMLPFYRAWLSIRRLEVPTIAAVNGAAIGAGLCLALACDIRYAAEGAKLGLPFNKLGMHAGMAGTWLLPNVVGPAHARDLLLTGRVVEADEALRLGLVSRVVESGAFLEEVLATAAGIAATAPIASRLTKIALADGGHPDFESALQWEALAQPLTLATADLQEGIAAAREKRAPEFRGE</sequence>
<comment type="catalytic activity">
    <reaction evidence="4">
        <text>a 4-saturated-(3S)-3-hydroxyacyl-CoA = a (3E)-enoyl-CoA + H2O</text>
        <dbReference type="Rhea" id="RHEA:20724"/>
        <dbReference type="ChEBI" id="CHEBI:15377"/>
        <dbReference type="ChEBI" id="CHEBI:58521"/>
        <dbReference type="ChEBI" id="CHEBI:137480"/>
        <dbReference type="EC" id="4.2.1.17"/>
    </reaction>
</comment>
<evidence type="ECO:0000256" key="1">
    <source>
        <dbReference type="ARBA" id="ARBA00005254"/>
    </source>
</evidence>
<keyword evidence="2" id="KW-0456">Lyase</keyword>
<dbReference type="InterPro" id="IPR014748">
    <property type="entry name" value="Enoyl-CoA_hydra_C"/>
</dbReference>
<evidence type="ECO:0000313" key="6">
    <source>
        <dbReference type="EMBL" id="MCF6379881.1"/>
    </source>
</evidence>
<dbReference type="InterPro" id="IPR001753">
    <property type="entry name" value="Enoyl-CoA_hydra/iso"/>
</dbReference>
<proteinExistence type="inferred from homology"/>
<accession>A0ABS9HIE5</accession>
<dbReference type="Pfam" id="PF00378">
    <property type="entry name" value="ECH_1"/>
    <property type="match status" value="1"/>
</dbReference>
<dbReference type="PANTHER" id="PTHR11941:SF54">
    <property type="entry name" value="ENOYL-COA HYDRATASE, MITOCHONDRIAL"/>
    <property type="match status" value="1"/>
</dbReference>